<reference evidence="3" key="1">
    <citation type="journal article" date="2019" name="Int. J. Syst. Evol. Microbiol.">
        <title>The Global Catalogue of Microorganisms (GCM) 10K type strain sequencing project: providing services to taxonomists for standard genome sequencing and annotation.</title>
        <authorList>
            <consortium name="The Broad Institute Genomics Platform"/>
            <consortium name="The Broad Institute Genome Sequencing Center for Infectious Disease"/>
            <person name="Wu L."/>
            <person name="Ma J."/>
        </authorList>
    </citation>
    <scope>NUCLEOTIDE SEQUENCE [LARGE SCALE GENOMIC DNA]</scope>
    <source>
        <strain evidence="3">JCM 17085</strain>
    </source>
</reference>
<dbReference type="RefSeq" id="WP_345106601.1">
    <property type="nucleotide sequence ID" value="NZ_BAABCV010000012.1"/>
</dbReference>
<keyword evidence="1" id="KW-0732">Signal</keyword>
<evidence type="ECO:0008006" key="4">
    <source>
        <dbReference type="Google" id="ProtNLM"/>
    </source>
</evidence>
<protein>
    <recommendedName>
        <fullName evidence="4">Carboxypeptidase-like protein</fullName>
    </recommendedName>
</protein>
<evidence type="ECO:0000313" key="2">
    <source>
        <dbReference type="EMBL" id="GAA4103540.1"/>
    </source>
</evidence>
<sequence>MVRRIKYIAILAASVLTFGKARAQDLLKGRVQELHNEVLLSGIKVENSTQHQTVYSDPKGNFMIRAKKGDVLYFTGMNYVPDTVYLADLKYRVVSLVLKQNELKEVKVRNTETHLGNLSAAPETGPLGSKTVVYQPGGGLKVKIFDSHSDQKKREKLQKLEEEGAQYRQIVAAFNEETVKKYIPLRGQELKNFIQRYMPDADTYFRADFNMGMYINDSYKEFLKIPEDKRKSPTYFQLNNN</sequence>
<dbReference type="Proteomes" id="UP001500841">
    <property type="component" value="Unassembled WGS sequence"/>
</dbReference>
<feature type="signal peptide" evidence="1">
    <location>
        <begin position="1"/>
        <end position="23"/>
    </location>
</feature>
<comment type="caution">
    <text evidence="2">The sequence shown here is derived from an EMBL/GenBank/DDBJ whole genome shotgun (WGS) entry which is preliminary data.</text>
</comment>
<gene>
    <name evidence="2" type="ORF">GCM10022392_31090</name>
</gene>
<evidence type="ECO:0000313" key="3">
    <source>
        <dbReference type="Proteomes" id="UP001500841"/>
    </source>
</evidence>
<organism evidence="2 3">
    <name type="scientific">Mucilaginibacter panaciglaebae</name>
    <dbReference type="NCBI Taxonomy" id="502331"/>
    <lineage>
        <taxon>Bacteria</taxon>
        <taxon>Pseudomonadati</taxon>
        <taxon>Bacteroidota</taxon>
        <taxon>Sphingobacteriia</taxon>
        <taxon>Sphingobacteriales</taxon>
        <taxon>Sphingobacteriaceae</taxon>
        <taxon>Mucilaginibacter</taxon>
    </lineage>
</organism>
<evidence type="ECO:0000256" key="1">
    <source>
        <dbReference type="SAM" id="SignalP"/>
    </source>
</evidence>
<proteinExistence type="predicted"/>
<keyword evidence="3" id="KW-1185">Reference proteome</keyword>
<feature type="chain" id="PRO_5047280674" description="Carboxypeptidase-like protein" evidence="1">
    <location>
        <begin position="24"/>
        <end position="241"/>
    </location>
</feature>
<dbReference type="EMBL" id="BAABCV010000012">
    <property type="protein sequence ID" value="GAA4103540.1"/>
    <property type="molecule type" value="Genomic_DNA"/>
</dbReference>
<name>A0ABP7X3P0_9SPHI</name>
<accession>A0ABP7X3P0</accession>